<protein>
    <recommendedName>
        <fullName evidence="1">DUF4180 domain-containing protein</fullName>
    </recommendedName>
</protein>
<comment type="caution">
    <text evidence="2">The sequence shown here is derived from an EMBL/GenBank/DDBJ whole genome shotgun (WGS) entry which is preliminary data.</text>
</comment>
<accession>A0A841FP46</accession>
<evidence type="ECO:0000259" key="1">
    <source>
        <dbReference type="Pfam" id="PF13788"/>
    </source>
</evidence>
<dbReference type="Pfam" id="PF13788">
    <property type="entry name" value="DUF4180"/>
    <property type="match status" value="1"/>
</dbReference>
<proteinExistence type="predicted"/>
<keyword evidence="3" id="KW-1185">Reference proteome</keyword>
<feature type="domain" description="DUF4180" evidence="1">
    <location>
        <begin position="10"/>
        <end position="119"/>
    </location>
</feature>
<dbReference type="RefSeq" id="WP_184786597.1">
    <property type="nucleotide sequence ID" value="NZ_BONT01000013.1"/>
</dbReference>
<dbReference type="EMBL" id="JACHGT010000003">
    <property type="protein sequence ID" value="MBB6033720.1"/>
    <property type="molecule type" value="Genomic_DNA"/>
</dbReference>
<name>A0A841FP46_9ACTN</name>
<organism evidence="2 3">
    <name type="scientific">Phytomonospora endophytica</name>
    <dbReference type="NCBI Taxonomy" id="714109"/>
    <lineage>
        <taxon>Bacteria</taxon>
        <taxon>Bacillati</taxon>
        <taxon>Actinomycetota</taxon>
        <taxon>Actinomycetes</taxon>
        <taxon>Micromonosporales</taxon>
        <taxon>Micromonosporaceae</taxon>
        <taxon>Phytomonospora</taxon>
    </lineage>
</organism>
<evidence type="ECO:0000313" key="2">
    <source>
        <dbReference type="EMBL" id="MBB6033720.1"/>
    </source>
</evidence>
<evidence type="ECO:0000313" key="3">
    <source>
        <dbReference type="Proteomes" id="UP000548476"/>
    </source>
</evidence>
<sequence>MADSLESIGGVPVFVCGAEGEVVANDRDAVDLIAGAYSVEASWVLVPVERLEPDFFVLRSGVAGQVLGKFADYRMGLVVVGDVSGWVAESDALRDLLRESNRGRQAWFVADRAEAEGRLAAVGAALNR</sequence>
<dbReference type="Proteomes" id="UP000548476">
    <property type="component" value="Unassembled WGS sequence"/>
</dbReference>
<gene>
    <name evidence="2" type="ORF">HNR73_001570</name>
</gene>
<dbReference type="AlphaFoldDB" id="A0A841FP46"/>
<dbReference type="InterPro" id="IPR025438">
    <property type="entry name" value="DUF4180"/>
</dbReference>
<reference evidence="2 3" key="1">
    <citation type="submission" date="2020-08" db="EMBL/GenBank/DDBJ databases">
        <title>Genomic Encyclopedia of Type Strains, Phase IV (KMG-IV): sequencing the most valuable type-strain genomes for metagenomic binning, comparative biology and taxonomic classification.</title>
        <authorList>
            <person name="Goeker M."/>
        </authorList>
    </citation>
    <scope>NUCLEOTIDE SEQUENCE [LARGE SCALE GENOMIC DNA]</scope>
    <source>
        <strain evidence="2 3">YIM 65646</strain>
    </source>
</reference>